<keyword evidence="2" id="KW-1185">Reference proteome</keyword>
<dbReference type="AlphaFoldDB" id="A0AAE0WDM4"/>
<reference evidence="1" key="2">
    <citation type="journal article" date="2021" name="Genome Biol. Evol.">
        <title>Developing a high-quality reference genome for a parasitic bivalve with doubly uniparental inheritance (Bivalvia: Unionida).</title>
        <authorList>
            <person name="Smith C.H."/>
        </authorList>
    </citation>
    <scope>NUCLEOTIDE SEQUENCE</scope>
    <source>
        <strain evidence="1">CHS0354</strain>
        <tissue evidence="1">Mantle</tissue>
    </source>
</reference>
<proteinExistence type="predicted"/>
<comment type="caution">
    <text evidence="1">The sequence shown here is derived from an EMBL/GenBank/DDBJ whole genome shotgun (WGS) entry which is preliminary data.</text>
</comment>
<evidence type="ECO:0000313" key="2">
    <source>
        <dbReference type="Proteomes" id="UP001195483"/>
    </source>
</evidence>
<evidence type="ECO:0000313" key="1">
    <source>
        <dbReference type="EMBL" id="KAK3611458.1"/>
    </source>
</evidence>
<dbReference type="EMBL" id="JAEAOA010001931">
    <property type="protein sequence ID" value="KAK3611458.1"/>
    <property type="molecule type" value="Genomic_DNA"/>
</dbReference>
<name>A0AAE0WDM4_9BIVA</name>
<sequence>MFVWYEFSVTVVPLLESCDMTRNVVKFVFPKLRPRQSYGSNEITNNSLVRAPMYLAYDDNDIEFMASVPARTTITTRPDDQKRANVTIFVSEMFPQLPDQAGDNQFCAWANDKNG</sequence>
<organism evidence="1 2">
    <name type="scientific">Potamilus streckersoni</name>
    <dbReference type="NCBI Taxonomy" id="2493646"/>
    <lineage>
        <taxon>Eukaryota</taxon>
        <taxon>Metazoa</taxon>
        <taxon>Spiralia</taxon>
        <taxon>Lophotrochozoa</taxon>
        <taxon>Mollusca</taxon>
        <taxon>Bivalvia</taxon>
        <taxon>Autobranchia</taxon>
        <taxon>Heteroconchia</taxon>
        <taxon>Palaeoheterodonta</taxon>
        <taxon>Unionida</taxon>
        <taxon>Unionoidea</taxon>
        <taxon>Unionidae</taxon>
        <taxon>Ambleminae</taxon>
        <taxon>Lampsilini</taxon>
        <taxon>Potamilus</taxon>
    </lineage>
</organism>
<accession>A0AAE0WDM4</accession>
<protein>
    <submittedName>
        <fullName evidence="1">Uncharacterized protein</fullName>
    </submittedName>
</protein>
<dbReference type="Proteomes" id="UP001195483">
    <property type="component" value="Unassembled WGS sequence"/>
</dbReference>
<gene>
    <name evidence="1" type="ORF">CHS0354_032739</name>
</gene>
<reference evidence="1" key="3">
    <citation type="submission" date="2023-05" db="EMBL/GenBank/DDBJ databases">
        <authorList>
            <person name="Smith C.H."/>
        </authorList>
    </citation>
    <scope>NUCLEOTIDE SEQUENCE</scope>
    <source>
        <strain evidence="1">CHS0354</strain>
        <tissue evidence="1">Mantle</tissue>
    </source>
</reference>
<reference evidence="1" key="1">
    <citation type="journal article" date="2021" name="Genome Biol. Evol.">
        <title>A High-Quality Reference Genome for a Parasitic Bivalve with Doubly Uniparental Inheritance (Bivalvia: Unionida).</title>
        <authorList>
            <person name="Smith C.H."/>
        </authorList>
    </citation>
    <scope>NUCLEOTIDE SEQUENCE</scope>
    <source>
        <strain evidence="1">CHS0354</strain>
    </source>
</reference>